<dbReference type="OrthoDB" id="9999611at2759"/>
<keyword evidence="3" id="KW-1185">Reference proteome</keyword>
<dbReference type="AlphaFoldDB" id="A0A835Z1U0"/>
<accession>A0A835Z1U0</accession>
<organism evidence="2 3">
    <name type="scientific">Tribonema minus</name>
    <dbReference type="NCBI Taxonomy" id="303371"/>
    <lineage>
        <taxon>Eukaryota</taxon>
        <taxon>Sar</taxon>
        <taxon>Stramenopiles</taxon>
        <taxon>Ochrophyta</taxon>
        <taxon>PX clade</taxon>
        <taxon>Xanthophyceae</taxon>
        <taxon>Tribonematales</taxon>
        <taxon>Tribonemataceae</taxon>
        <taxon>Tribonema</taxon>
    </lineage>
</organism>
<comment type="caution">
    <text evidence="2">The sequence shown here is derived from an EMBL/GenBank/DDBJ whole genome shotgun (WGS) entry which is preliminary data.</text>
</comment>
<name>A0A835Z1U0_9STRA</name>
<feature type="region of interest" description="Disordered" evidence="1">
    <location>
        <begin position="72"/>
        <end position="99"/>
    </location>
</feature>
<dbReference type="PANTHER" id="PTHR40460:SF1">
    <property type="entry name" value="CSBD-LIKE DOMAIN-CONTAINING PROTEIN"/>
    <property type="match status" value="1"/>
</dbReference>
<evidence type="ECO:0000313" key="2">
    <source>
        <dbReference type="EMBL" id="KAG5185706.1"/>
    </source>
</evidence>
<dbReference type="InterPro" id="IPR036629">
    <property type="entry name" value="YjbJ_sf"/>
</dbReference>
<dbReference type="Proteomes" id="UP000664859">
    <property type="component" value="Unassembled WGS sequence"/>
</dbReference>
<protein>
    <submittedName>
        <fullName evidence="2">DNA binding protein</fullName>
    </submittedName>
</protein>
<reference evidence="2" key="1">
    <citation type="submission" date="2021-02" db="EMBL/GenBank/DDBJ databases">
        <title>First Annotated Genome of the Yellow-green Alga Tribonema minus.</title>
        <authorList>
            <person name="Mahan K.M."/>
        </authorList>
    </citation>
    <scope>NUCLEOTIDE SEQUENCE</scope>
    <source>
        <strain evidence="2">UTEX B ZZ1240</strain>
    </source>
</reference>
<dbReference type="EMBL" id="JAFCMP010000124">
    <property type="protein sequence ID" value="KAG5185706.1"/>
    <property type="molecule type" value="Genomic_DNA"/>
</dbReference>
<gene>
    <name evidence="2" type="ORF">JKP88DRAFT_219168</name>
</gene>
<feature type="compositionally biased region" description="Basic and acidic residues" evidence="1">
    <location>
        <begin position="81"/>
        <end position="99"/>
    </location>
</feature>
<evidence type="ECO:0000256" key="1">
    <source>
        <dbReference type="SAM" id="MobiDB-lite"/>
    </source>
</evidence>
<evidence type="ECO:0000313" key="3">
    <source>
        <dbReference type="Proteomes" id="UP000664859"/>
    </source>
</evidence>
<proteinExistence type="predicted"/>
<dbReference type="PANTHER" id="PTHR40460">
    <property type="entry name" value="CHROMOSOME 1, WHOLE GENOME SHOTGUN SEQUENCE"/>
    <property type="match status" value="1"/>
</dbReference>
<dbReference type="SUPFAM" id="SSF69047">
    <property type="entry name" value="Hypothetical protein YjbJ"/>
    <property type="match status" value="2"/>
</dbReference>
<sequence>MSSSGPSKINATKDQVIGQVKATVGKTIGNHQMEAEGNVQHQHGTTEKEVAAAKQKGEGLVDNVHGHLQKATGQFTGNERMQAEGEVNKAKGKAKQDTA</sequence>